<evidence type="ECO:0000313" key="3">
    <source>
        <dbReference type="Proteomes" id="UP000244336"/>
    </source>
</evidence>
<evidence type="ECO:0000313" key="2">
    <source>
        <dbReference type="EMBL" id="PUZ72807.1"/>
    </source>
</evidence>
<name>A0A2T7EYA5_9POAL</name>
<proteinExistence type="predicted"/>
<dbReference type="AlphaFoldDB" id="A0A2T7EYA5"/>
<protein>
    <submittedName>
        <fullName evidence="2">Uncharacterized protein</fullName>
    </submittedName>
</protein>
<keyword evidence="3" id="KW-1185">Reference proteome</keyword>
<dbReference type="Proteomes" id="UP000244336">
    <property type="component" value="Chromosome 2"/>
</dbReference>
<dbReference type="EMBL" id="CM009750">
    <property type="protein sequence ID" value="PUZ72807.1"/>
    <property type="molecule type" value="Genomic_DNA"/>
</dbReference>
<organism evidence="2 3">
    <name type="scientific">Panicum hallii var. hallii</name>
    <dbReference type="NCBI Taxonomy" id="1504633"/>
    <lineage>
        <taxon>Eukaryota</taxon>
        <taxon>Viridiplantae</taxon>
        <taxon>Streptophyta</taxon>
        <taxon>Embryophyta</taxon>
        <taxon>Tracheophyta</taxon>
        <taxon>Spermatophyta</taxon>
        <taxon>Magnoliopsida</taxon>
        <taxon>Liliopsida</taxon>
        <taxon>Poales</taxon>
        <taxon>Poaceae</taxon>
        <taxon>PACMAD clade</taxon>
        <taxon>Panicoideae</taxon>
        <taxon>Panicodae</taxon>
        <taxon>Paniceae</taxon>
        <taxon>Panicinae</taxon>
        <taxon>Panicum</taxon>
        <taxon>Panicum sect. Panicum</taxon>
    </lineage>
</organism>
<evidence type="ECO:0000256" key="1">
    <source>
        <dbReference type="SAM" id="MobiDB-lite"/>
    </source>
</evidence>
<feature type="compositionally biased region" description="Polar residues" evidence="1">
    <location>
        <begin position="1"/>
        <end position="10"/>
    </location>
</feature>
<sequence length="44" mass="4871">MAQQRRSTMDPTPFTGHSPGVPPPAIGRCTARINFSMLEEGKIW</sequence>
<feature type="region of interest" description="Disordered" evidence="1">
    <location>
        <begin position="1"/>
        <end position="26"/>
    </location>
</feature>
<gene>
    <name evidence="2" type="ORF">GQ55_2G425000</name>
</gene>
<reference evidence="2 3" key="1">
    <citation type="submission" date="2018-04" db="EMBL/GenBank/DDBJ databases">
        <title>WGS assembly of Panicum hallii var. hallii HAL2.</title>
        <authorList>
            <person name="Lovell J."/>
            <person name="Jenkins J."/>
            <person name="Lowry D."/>
            <person name="Mamidi S."/>
            <person name="Sreedasyam A."/>
            <person name="Weng X."/>
            <person name="Barry K."/>
            <person name="Bonette J."/>
            <person name="Campitelli B."/>
            <person name="Daum C."/>
            <person name="Gordon S."/>
            <person name="Gould B."/>
            <person name="Lipzen A."/>
            <person name="MacQueen A."/>
            <person name="Palacio-Mejia J."/>
            <person name="Plott C."/>
            <person name="Shakirov E."/>
            <person name="Shu S."/>
            <person name="Yoshinaga Y."/>
            <person name="Zane M."/>
            <person name="Rokhsar D."/>
            <person name="Grimwood J."/>
            <person name="Schmutz J."/>
            <person name="Juenger T."/>
        </authorList>
    </citation>
    <scope>NUCLEOTIDE SEQUENCE [LARGE SCALE GENOMIC DNA]</scope>
    <source>
        <strain evidence="3">cv. HAL2</strain>
    </source>
</reference>
<accession>A0A2T7EYA5</accession>
<dbReference type="Gramene" id="PUZ72807">
    <property type="protein sequence ID" value="PUZ72807"/>
    <property type="gene ID" value="GQ55_2G425000"/>
</dbReference>